<dbReference type="EMBL" id="CAGS01000461">
    <property type="protein sequence ID" value="CCF85542.1"/>
    <property type="molecule type" value="Genomic_DNA"/>
</dbReference>
<dbReference type="Proteomes" id="UP000004221">
    <property type="component" value="Unassembled WGS sequence"/>
</dbReference>
<dbReference type="CDD" id="cd01949">
    <property type="entry name" value="GGDEF"/>
    <property type="match status" value="1"/>
</dbReference>
<dbReference type="InterPro" id="IPR035919">
    <property type="entry name" value="EAL_sf"/>
</dbReference>
<dbReference type="SMART" id="SM00267">
    <property type="entry name" value="GGDEF"/>
    <property type="match status" value="1"/>
</dbReference>
<dbReference type="Pfam" id="PF00990">
    <property type="entry name" value="GGDEF"/>
    <property type="match status" value="1"/>
</dbReference>
<dbReference type="PANTHER" id="PTHR44757">
    <property type="entry name" value="DIGUANYLATE CYCLASE DGCP"/>
    <property type="match status" value="1"/>
</dbReference>
<dbReference type="SUPFAM" id="SSF141868">
    <property type="entry name" value="EAL domain-like"/>
    <property type="match status" value="1"/>
</dbReference>
<dbReference type="InterPro" id="IPR035965">
    <property type="entry name" value="PAS-like_dom_sf"/>
</dbReference>
<dbReference type="Gene3D" id="3.30.70.270">
    <property type="match status" value="1"/>
</dbReference>
<dbReference type="InterPro" id="IPR029787">
    <property type="entry name" value="Nucleotide_cyclase"/>
</dbReference>
<gene>
    <name evidence="5" type="ORF">NITHO_5130003</name>
</gene>
<evidence type="ECO:0000259" key="1">
    <source>
        <dbReference type="PROSITE" id="PS50112"/>
    </source>
</evidence>
<dbReference type="CDD" id="cd01948">
    <property type="entry name" value="EAL"/>
    <property type="match status" value="1"/>
</dbReference>
<sequence length="717" mass="79685">MNVPQPATLSEILHGRRERIARRWYDAIVRTSFVPFTEQDLFICLLTLTDQAIAAFLAEPFVPDLARTIGTALARLHCIAPEALGGTQEVLATHLLSDLPAETVVGLQPRLAGLLSGIAVGFISQSRKILLAEQEVIRQALLIQRLRAEESLRESEARFRTIFEGAAIAIVLVGTDGRIIDSNPALGTMLGYRKDEIDGQPFLSFVYREDIPAAWKQFESVASGDQDRYELEVRFSRKDGQVVWGHVVVSFVQDAEGRPQFAIGMGEDITERKALEKQLAYQAYHDPLTGLPNRALFTDRLEQSLARATDQQRGVAVLFLDLDDFKLVNDSLGHKVGDGLLIAVAHRLQEFLSNGEMIARFGGDEFTILVENVGSAGQVTDLADRIAGLFKIPFKLGTHEIRVSNSIGIAFDWTGGCDSDDLLRNADIAMYEAKRTGKARRVVFDRSINADTFQRLELEHDLPRAIERQEFLLHYQPIISLEAGRTEGVEALIRWNHPERGLLLPDTFIPLAEETGLIVPIGQWALREAIRQAKRWGDAQPDRPPLMLNVNISTGQLQQQNLVEELHAVFRETGLAPSRLVLELTENTVIEDCPSTQMLLSELKALGVRLAIDDFGTGHSSLFNLMRRYPVDFVKIDRSFIERLGGNRSETLVLGGIIDLCHALGMKVIAEGIETIHQLTELRDLGADLGQGYYFTKPLAADEVAGLAARGLVRERQ</sequence>
<evidence type="ECO:0000313" key="6">
    <source>
        <dbReference type="Proteomes" id="UP000004221"/>
    </source>
</evidence>
<reference evidence="5 6" key="1">
    <citation type="journal article" date="2012" name="ISME J.">
        <title>Nitrification expanded: discovery, physiology and genomics of a nitrite-oxidizing bacterium from the phylum Chloroflexi.</title>
        <authorList>
            <person name="Sorokin D.Y."/>
            <person name="Lucker S."/>
            <person name="Vejmelkova D."/>
            <person name="Kostrikina N.A."/>
            <person name="Kleerebezem R."/>
            <person name="Rijpstra W.I."/>
            <person name="Damste J.S."/>
            <person name="Le Paslier D."/>
            <person name="Muyzer G."/>
            <person name="Wagner M."/>
            <person name="van Loosdrecht M.C."/>
            <person name="Daims H."/>
        </authorList>
    </citation>
    <scope>NUCLEOTIDE SEQUENCE [LARGE SCALE GENOMIC DNA]</scope>
    <source>
        <strain evidence="6">none</strain>
    </source>
</reference>
<dbReference type="CDD" id="cd00130">
    <property type="entry name" value="PAS"/>
    <property type="match status" value="1"/>
</dbReference>
<organism evidence="5 6">
    <name type="scientific">Nitrolancea hollandica Lb</name>
    <dbReference type="NCBI Taxonomy" id="1129897"/>
    <lineage>
        <taxon>Bacteria</taxon>
        <taxon>Pseudomonadati</taxon>
        <taxon>Thermomicrobiota</taxon>
        <taxon>Thermomicrobia</taxon>
        <taxon>Sphaerobacterales</taxon>
        <taxon>Sphaerobacterineae</taxon>
        <taxon>Sphaerobacteraceae</taxon>
        <taxon>Nitrolancea</taxon>
    </lineage>
</organism>
<dbReference type="PROSITE" id="PS50112">
    <property type="entry name" value="PAS"/>
    <property type="match status" value="1"/>
</dbReference>
<dbReference type="SMART" id="SM00091">
    <property type="entry name" value="PAS"/>
    <property type="match status" value="1"/>
</dbReference>
<comment type="caution">
    <text evidence="5">The sequence shown here is derived from an EMBL/GenBank/DDBJ whole genome shotgun (WGS) entry which is preliminary data.</text>
</comment>
<dbReference type="OrthoDB" id="158981at2"/>
<feature type="domain" description="EAL" evidence="3">
    <location>
        <begin position="455"/>
        <end position="712"/>
    </location>
</feature>
<dbReference type="NCBIfam" id="TIGR00229">
    <property type="entry name" value="sensory_box"/>
    <property type="match status" value="1"/>
</dbReference>
<dbReference type="InterPro" id="IPR000014">
    <property type="entry name" value="PAS"/>
</dbReference>
<dbReference type="PROSITE" id="PS50883">
    <property type="entry name" value="EAL"/>
    <property type="match status" value="1"/>
</dbReference>
<dbReference type="Pfam" id="PF08447">
    <property type="entry name" value="PAS_3"/>
    <property type="match status" value="1"/>
</dbReference>
<feature type="domain" description="GGDEF" evidence="4">
    <location>
        <begin position="313"/>
        <end position="446"/>
    </location>
</feature>
<dbReference type="PANTHER" id="PTHR44757:SF2">
    <property type="entry name" value="BIOFILM ARCHITECTURE MAINTENANCE PROTEIN MBAA"/>
    <property type="match status" value="1"/>
</dbReference>
<dbReference type="InterPro" id="IPR043128">
    <property type="entry name" value="Rev_trsase/Diguanyl_cyclase"/>
</dbReference>
<dbReference type="SMART" id="SM00052">
    <property type="entry name" value="EAL"/>
    <property type="match status" value="1"/>
</dbReference>
<dbReference type="InterPro" id="IPR000700">
    <property type="entry name" value="PAS-assoc_C"/>
</dbReference>
<dbReference type="PROSITE" id="PS50113">
    <property type="entry name" value="PAC"/>
    <property type="match status" value="1"/>
</dbReference>
<dbReference type="Pfam" id="PF00563">
    <property type="entry name" value="EAL"/>
    <property type="match status" value="1"/>
</dbReference>
<evidence type="ECO:0000259" key="3">
    <source>
        <dbReference type="PROSITE" id="PS50883"/>
    </source>
</evidence>
<dbReference type="InterPro" id="IPR001633">
    <property type="entry name" value="EAL_dom"/>
</dbReference>
<dbReference type="InterPro" id="IPR000160">
    <property type="entry name" value="GGDEF_dom"/>
</dbReference>
<dbReference type="RefSeq" id="WP_008480525.1">
    <property type="nucleotide sequence ID" value="NZ_CAGS01000461.1"/>
</dbReference>
<keyword evidence="6" id="KW-1185">Reference proteome</keyword>
<evidence type="ECO:0000259" key="2">
    <source>
        <dbReference type="PROSITE" id="PS50113"/>
    </source>
</evidence>
<dbReference type="InterPro" id="IPR001610">
    <property type="entry name" value="PAC"/>
</dbReference>
<dbReference type="SUPFAM" id="SSF55073">
    <property type="entry name" value="Nucleotide cyclase"/>
    <property type="match status" value="1"/>
</dbReference>
<accession>I4ELI0</accession>
<evidence type="ECO:0000313" key="5">
    <source>
        <dbReference type="EMBL" id="CCF85542.1"/>
    </source>
</evidence>
<name>I4ELI0_9BACT</name>
<dbReference type="InterPro" id="IPR052155">
    <property type="entry name" value="Biofilm_reg_signaling"/>
</dbReference>
<dbReference type="SUPFAM" id="SSF55785">
    <property type="entry name" value="PYP-like sensor domain (PAS domain)"/>
    <property type="match status" value="1"/>
</dbReference>
<protein>
    <submittedName>
        <fullName evidence="5">Diguanylate cyclase/phosphodiesterase with PAS/PAC sensor(S)</fullName>
    </submittedName>
</protein>
<dbReference type="Gene3D" id="3.30.450.20">
    <property type="entry name" value="PAS domain"/>
    <property type="match status" value="1"/>
</dbReference>
<dbReference type="AlphaFoldDB" id="I4ELI0"/>
<dbReference type="PROSITE" id="PS50887">
    <property type="entry name" value="GGDEF"/>
    <property type="match status" value="1"/>
</dbReference>
<feature type="domain" description="PAS" evidence="1">
    <location>
        <begin position="155"/>
        <end position="225"/>
    </location>
</feature>
<dbReference type="InterPro" id="IPR013655">
    <property type="entry name" value="PAS_fold_3"/>
</dbReference>
<feature type="domain" description="PAC" evidence="2">
    <location>
        <begin position="229"/>
        <end position="281"/>
    </location>
</feature>
<dbReference type="Gene3D" id="3.20.20.450">
    <property type="entry name" value="EAL domain"/>
    <property type="match status" value="1"/>
</dbReference>
<dbReference type="SMART" id="SM00086">
    <property type="entry name" value="PAC"/>
    <property type="match status" value="1"/>
</dbReference>
<dbReference type="NCBIfam" id="TIGR00254">
    <property type="entry name" value="GGDEF"/>
    <property type="match status" value="1"/>
</dbReference>
<evidence type="ECO:0000259" key="4">
    <source>
        <dbReference type="PROSITE" id="PS50887"/>
    </source>
</evidence>
<proteinExistence type="predicted"/>